<dbReference type="Proteomes" id="UP001385951">
    <property type="component" value="Unassembled WGS sequence"/>
</dbReference>
<name>A0AAW0G9M9_9APHY</name>
<keyword evidence="2" id="KW-1185">Reference proteome</keyword>
<evidence type="ECO:0000313" key="1">
    <source>
        <dbReference type="EMBL" id="KAK7687845.1"/>
    </source>
</evidence>
<dbReference type="EMBL" id="JASBNA010000012">
    <property type="protein sequence ID" value="KAK7687845.1"/>
    <property type="molecule type" value="Genomic_DNA"/>
</dbReference>
<protein>
    <submittedName>
        <fullName evidence="1">Uncharacterized protein</fullName>
    </submittedName>
</protein>
<dbReference type="AlphaFoldDB" id="A0AAW0G9M9"/>
<comment type="caution">
    <text evidence="1">The sequence shown here is derived from an EMBL/GenBank/DDBJ whole genome shotgun (WGS) entry which is preliminary data.</text>
</comment>
<organism evidence="1 2">
    <name type="scientific">Cerrena zonata</name>
    <dbReference type="NCBI Taxonomy" id="2478898"/>
    <lineage>
        <taxon>Eukaryota</taxon>
        <taxon>Fungi</taxon>
        <taxon>Dikarya</taxon>
        <taxon>Basidiomycota</taxon>
        <taxon>Agaricomycotina</taxon>
        <taxon>Agaricomycetes</taxon>
        <taxon>Polyporales</taxon>
        <taxon>Cerrenaceae</taxon>
        <taxon>Cerrena</taxon>
    </lineage>
</organism>
<sequence length="269" mass="30395">MSTELCFVTVTCRLVFSNHYLRAQDSLDDLASRQCSPSHFIVEQDVWNPMMYIFKMRITLEATAPADVTFCSKCQPIGGLHISGMSMKIITCVPLIPYSILGTTLSQHDCCHYLVIPNGNNILVPLQFYHIRALDTLNMTDEYCTHDGSHSETSACILSIASPAQLSTRYEKPQHFIQFRLAISLLPLLHSSSSTSLSTGLLPHFSLFNRLNRETAWKLRWTGCRVYDHPRYFVSRHKSSLNRSVPITLFRGAGNMPSQSGFEVGPLRY</sequence>
<reference evidence="1 2" key="1">
    <citation type="submission" date="2022-09" db="EMBL/GenBank/DDBJ databases">
        <authorList>
            <person name="Palmer J.M."/>
        </authorList>
    </citation>
    <scope>NUCLEOTIDE SEQUENCE [LARGE SCALE GENOMIC DNA]</scope>
    <source>
        <strain evidence="1 2">DSM 7382</strain>
    </source>
</reference>
<evidence type="ECO:0000313" key="2">
    <source>
        <dbReference type="Proteomes" id="UP001385951"/>
    </source>
</evidence>
<accession>A0AAW0G9M9</accession>
<proteinExistence type="predicted"/>
<gene>
    <name evidence="1" type="ORF">QCA50_009064</name>
</gene>